<proteinExistence type="predicted"/>
<evidence type="ECO:0000313" key="2">
    <source>
        <dbReference type="Proteomes" id="UP000324222"/>
    </source>
</evidence>
<dbReference type="OrthoDB" id="8757000at2759"/>
<comment type="caution">
    <text evidence="1">The sequence shown here is derived from an EMBL/GenBank/DDBJ whole genome shotgun (WGS) entry which is preliminary data.</text>
</comment>
<sequence length="132" mass="14095">MDGGSDSDFTVSDSATSPACLTSTPRVSRHVVGRQLLNESVIRKAFEVTVSTIIESEDSDFLGSDTDIGGSTIKGEDIPPPLPATPICSLVVTLMHSYDGVEQLGSGLLHPSMPLTHFRAFFCEWVCDVCCS</sequence>
<keyword evidence="2" id="KW-1185">Reference proteome</keyword>
<organism evidence="1 2">
    <name type="scientific">Portunus trituberculatus</name>
    <name type="common">Swimming crab</name>
    <name type="synonym">Neptunus trituberculatus</name>
    <dbReference type="NCBI Taxonomy" id="210409"/>
    <lineage>
        <taxon>Eukaryota</taxon>
        <taxon>Metazoa</taxon>
        <taxon>Ecdysozoa</taxon>
        <taxon>Arthropoda</taxon>
        <taxon>Crustacea</taxon>
        <taxon>Multicrustacea</taxon>
        <taxon>Malacostraca</taxon>
        <taxon>Eumalacostraca</taxon>
        <taxon>Eucarida</taxon>
        <taxon>Decapoda</taxon>
        <taxon>Pleocyemata</taxon>
        <taxon>Brachyura</taxon>
        <taxon>Eubrachyura</taxon>
        <taxon>Portunoidea</taxon>
        <taxon>Portunidae</taxon>
        <taxon>Portuninae</taxon>
        <taxon>Portunus</taxon>
    </lineage>
</organism>
<gene>
    <name evidence="1" type="ORF">E2C01_033510</name>
</gene>
<dbReference type="EMBL" id="VSRR010004531">
    <property type="protein sequence ID" value="MPC39957.1"/>
    <property type="molecule type" value="Genomic_DNA"/>
</dbReference>
<evidence type="ECO:0000313" key="1">
    <source>
        <dbReference type="EMBL" id="MPC39957.1"/>
    </source>
</evidence>
<dbReference type="Proteomes" id="UP000324222">
    <property type="component" value="Unassembled WGS sequence"/>
</dbReference>
<accession>A0A5B7F340</accession>
<dbReference type="AlphaFoldDB" id="A0A5B7F340"/>
<name>A0A5B7F340_PORTR</name>
<reference evidence="1 2" key="1">
    <citation type="submission" date="2019-05" db="EMBL/GenBank/DDBJ databases">
        <title>Another draft genome of Portunus trituberculatus and its Hox gene families provides insights of decapod evolution.</title>
        <authorList>
            <person name="Jeong J.-H."/>
            <person name="Song I."/>
            <person name="Kim S."/>
            <person name="Choi T."/>
            <person name="Kim D."/>
            <person name="Ryu S."/>
            <person name="Kim W."/>
        </authorList>
    </citation>
    <scope>NUCLEOTIDE SEQUENCE [LARGE SCALE GENOMIC DNA]</scope>
    <source>
        <tissue evidence="1">Muscle</tissue>
    </source>
</reference>
<protein>
    <submittedName>
        <fullName evidence="1">Uncharacterized protein</fullName>
    </submittedName>
</protein>